<evidence type="ECO:0000256" key="3">
    <source>
        <dbReference type="SAM" id="Phobius"/>
    </source>
</evidence>
<dbReference type="Gene3D" id="1.10.3730.20">
    <property type="match status" value="1"/>
</dbReference>
<protein>
    <recommendedName>
        <fullName evidence="4">EamA domain-containing protein</fullName>
    </recommendedName>
</protein>
<keyword evidence="3" id="KW-1133">Transmembrane helix</keyword>
<comment type="similarity">
    <text evidence="2">Belongs to the EamA transporter family.</text>
</comment>
<dbReference type="EMBL" id="LQYV01000027">
    <property type="protein sequence ID" value="KYD28492.1"/>
    <property type="molecule type" value="Genomic_DNA"/>
</dbReference>
<sequence>MRKILNESEGIDMWIVYALLAAVFAALTSVLTKIGIENVNSHLATAIRTVIVLVLAWLIVWMTGAHQGVKVISTKSWVFLCLSGAATGLSWLCFYKAIQIGDVSRVTAIDKSSLVLTILFAAMFLGEPLSAKVVIGVLLITIGTLIMMF</sequence>
<dbReference type="InterPro" id="IPR000620">
    <property type="entry name" value="EamA_dom"/>
</dbReference>
<comment type="caution">
    <text evidence="5">The sequence shown here is derived from an EMBL/GenBank/DDBJ whole genome shotgun (WGS) entry which is preliminary data.</text>
</comment>
<evidence type="ECO:0000256" key="2">
    <source>
        <dbReference type="ARBA" id="ARBA00007362"/>
    </source>
</evidence>
<feature type="transmembrane region" description="Helical" evidence="3">
    <location>
        <begin position="76"/>
        <end position="94"/>
    </location>
</feature>
<proteinExistence type="inferred from homology"/>
<gene>
    <name evidence="5" type="ORF">B4109_1672</name>
</gene>
<dbReference type="PATRIC" id="fig|1422.18.peg.2337"/>
<feature type="domain" description="EamA" evidence="4">
    <location>
        <begin position="13"/>
        <end position="148"/>
    </location>
</feature>
<accession>A0A150MVV1</accession>
<dbReference type="PANTHER" id="PTHR22911">
    <property type="entry name" value="ACYL-MALONYL CONDENSING ENZYME-RELATED"/>
    <property type="match status" value="1"/>
</dbReference>
<feature type="transmembrane region" description="Helical" evidence="3">
    <location>
        <begin position="43"/>
        <end position="64"/>
    </location>
</feature>
<evidence type="ECO:0000313" key="5">
    <source>
        <dbReference type="EMBL" id="KYD28492.1"/>
    </source>
</evidence>
<name>A0A150MVV1_GEOSE</name>
<keyword evidence="3" id="KW-0812">Transmembrane</keyword>
<reference evidence="5 6" key="1">
    <citation type="submission" date="2016-01" db="EMBL/GenBank/DDBJ databases">
        <title>Draft Genome Sequences of Seven Thermophilic Sporeformers Isolated from Foods.</title>
        <authorList>
            <person name="Berendsen E.M."/>
            <person name="Wells-Bennik M.H."/>
            <person name="Krawcyk A.O."/>
            <person name="De Jong A."/>
            <person name="Holsappel S."/>
            <person name="Eijlander R.T."/>
            <person name="Kuipers O.P."/>
        </authorList>
    </citation>
    <scope>NUCLEOTIDE SEQUENCE [LARGE SCALE GENOMIC DNA]</scope>
    <source>
        <strain evidence="5 6">B4109</strain>
    </source>
</reference>
<dbReference type="AlphaFoldDB" id="A0A150MVV1"/>
<dbReference type="InterPro" id="IPR037185">
    <property type="entry name" value="EmrE-like"/>
</dbReference>
<organism evidence="5 6">
    <name type="scientific">Geobacillus stearothermophilus</name>
    <name type="common">Bacillus stearothermophilus</name>
    <dbReference type="NCBI Taxonomy" id="1422"/>
    <lineage>
        <taxon>Bacteria</taxon>
        <taxon>Bacillati</taxon>
        <taxon>Bacillota</taxon>
        <taxon>Bacilli</taxon>
        <taxon>Bacillales</taxon>
        <taxon>Anoxybacillaceae</taxon>
        <taxon>Geobacillus</taxon>
    </lineage>
</organism>
<keyword evidence="3" id="KW-0472">Membrane</keyword>
<dbReference type="SUPFAM" id="SSF103481">
    <property type="entry name" value="Multidrug resistance efflux transporter EmrE"/>
    <property type="match status" value="1"/>
</dbReference>
<evidence type="ECO:0000259" key="4">
    <source>
        <dbReference type="Pfam" id="PF00892"/>
    </source>
</evidence>
<comment type="subcellular location">
    <subcellularLocation>
        <location evidence="1">Endomembrane system</location>
        <topology evidence="1">Multi-pass membrane protein</topology>
    </subcellularLocation>
</comment>
<dbReference type="Proteomes" id="UP000075424">
    <property type="component" value="Unassembled WGS sequence"/>
</dbReference>
<feature type="transmembrane region" description="Helical" evidence="3">
    <location>
        <begin position="14"/>
        <end position="31"/>
    </location>
</feature>
<dbReference type="GO" id="GO:0016020">
    <property type="term" value="C:membrane"/>
    <property type="evidence" value="ECO:0007669"/>
    <property type="project" value="InterPro"/>
</dbReference>
<feature type="transmembrane region" description="Helical" evidence="3">
    <location>
        <begin position="131"/>
        <end position="148"/>
    </location>
</feature>
<dbReference type="Pfam" id="PF00892">
    <property type="entry name" value="EamA"/>
    <property type="match status" value="1"/>
</dbReference>
<dbReference type="PANTHER" id="PTHR22911:SF137">
    <property type="entry name" value="SOLUTE CARRIER FAMILY 35 MEMBER G2-RELATED"/>
    <property type="match status" value="1"/>
</dbReference>
<evidence type="ECO:0000313" key="6">
    <source>
        <dbReference type="Proteomes" id="UP000075424"/>
    </source>
</evidence>
<evidence type="ECO:0000256" key="1">
    <source>
        <dbReference type="ARBA" id="ARBA00004127"/>
    </source>
</evidence>